<dbReference type="EMBL" id="JBHRZG010000004">
    <property type="protein sequence ID" value="MFC3832075.1"/>
    <property type="molecule type" value="Genomic_DNA"/>
</dbReference>
<gene>
    <name evidence="1" type="ORF">ACFOSB_04335</name>
</gene>
<name>A0ABV7Z753_9DEIO</name>
<keyword evidence="2" id="KW-1185">Reference proteome</keyword>
<organism evidence="1 2">
    <name type="scientific">Deinococcus rufus</name>
    <dbReference type="NCBI Taxonomy" id="2136097"/>
    <lineage>
        <taxon>Bacteria</taxon>
        <taxon>Thermotogati</taxon>
        <taxon>Deinococcota</taxon>
        <taxon>Deinococci</taxon>
        <taxon>Deinococcales</taxon>
        <taxon>Deinococcaceae</taxon>
        <taxon>Deinococcus</taxon>
    </lineage>
</organism>
<comment type="caution">
    <text evidence="1">The sequence shown here is derived from an EMBL/GenBank/DDBJ whole genome shotgun (WGS) entry which is preliminary data.</text>
</comment>
<dbReference type="RefSeq" id="WP_322473445.1">
    <property type="nucleotide sequence ID" value="NZ_JBHRZG010000004.1"/>
</dbReference>
<dbReference type="Proteomes" id="UP001595803">
    <property type="component" value="Unassembled WGS sequence"/>
</dbReference>
<evidence type="ECO:0000313" key="1">
    <source>
        <dbReference type="EMBL" id="MFC3832075.1"/>
    </source>
</evidence>
<sequence length="441" mass="46563">MTAPPAGRRPDGHRARRLKRTVFALLLLGALGGALLLLQVLGRVYPRVTAVQEQVSALNLARRPEPVPPLRWQPGPADAQLDGVSREDIRQAYLLAHAELTYAQRSGDVSGLPGVFTGPALAWAYGQERGLRLDWNHRAALRAAALSGPAPADGDRVALRDGYWTATALPGDAAWTDIVVARRTVDVTLRRADGRWRVEQLRPVGQTSPVPTPPPTLTPGVGTWRSLTLPKTWADWTPQTWDTWLAHVRRRDLGPLWVPLAWPPTRAELQALNLGAARAAHAGVALVPAFTTPLTLETVPLRAQVIALLPPGTLALDPGPVDPADPGSVAAVGALRLAAPGVPLVATLRGASADLTVARRVGLSGVVTADPAVAARFPDALLAVPGRGRLPPLPWKRRAQDAALAAAGTRGGWQAALADVLGPDGQPTARGTRLIRGPAAP</sequence>
<evidence type="ECO:0000313" key="2">
    <source>
        <dbReference type="Proteomes" id="UP001595803"/>
    </source>
</evidence>
<proteinExistence type="predicted"/>
<protein>
    <submittedName>
        <fullName evidence="1">Uncharacterized protein</fullName>
    </submittedName>
</protein>
<reference evidence="2" key="1">
    <citation type="journal article" date="2019" name="Int. J. Syst. Evol. Microbiol.">
        <title>The Global Catalogue of Microorganisms (GCM) 10K type strain sequencing project: providing services to taxonomists for standard genome sequencing and annotation.</title>
        <authorList>
            <consortium name="The Broad Institute Genomics Platform"/>
            <consortium name="The Broad Institute Genome Sequencing Center for Infectious Disease"/>
            <person name="Wu L."/>
            <person name="Ma J."/>
        </authorList>
    </citation>
    <scope>NUCLEOTIDE SEQUENCE [LARGE SCALE GENOMIC DNA]</scope>
    <source>
        <strain evidence="2">CCTCC AB 2017081</strain>
    </source>
</reference>
<accession>A0ABV7Z753</accession>